<sequence>MLDPRNKADGRTKRDNLTIQSVFYASRVLPNGNSPEKPTKQISLRAMNLLVTPTVLTISVRSHSSFKPRDDPAPRLPPEMTRSKAVSISTKAKGEIAKDEPKATVSEGKHVLEQRGSRHGCKKDISTEEEEAEHSGPPRGTRNKPPKDPGHGNEPLLKDPWTKEQTPPRESRPGRRPQAPRAPHSDDDNGDFPNLRAWNPHPRAEELALFATSLFSGLEPE</sequence>
<gene>
    <name evidence="2" type="ORF">MBM_08680</name>
</gene>
<feature type="compositionally biased region" description="Basic and acidic residues" evidence="1">
    <location>
        <begin position="145"/>
        <end position="173"/>
    </location>
</feature>
<dbReference type="InParanoid" id="K1WLT5"/>
<dbReference type="HOGENOM" id="CLU_1250903_0_0_1"/>
<name>K1WLT5_MARBU</name>
<keyword evidence="3" id="KW-1185">Reference proteome</keyword>
<dbReference type="KEGG" id="mbe:MBM_08680"/>
<feature type="compositionally biased region" description="Basic and acidic residues" evidence="1">
    <location>
        <begin position="92"/>
        <end position="126"/>
    </location>
</feature>
<dbReference type="AlphaFoldDB" id="K1WLT5"/>
<accession>K1WLT5</accession>
<protein>
    <submittedName>
        <fullName evidence="2">Uncharacterized protein</fullName>
    </submittedName>
</protein>
<evidence type="ECO:0000313" key="2">
    <source>
        <dbReference type="EMBL" id="EKD13237.1"/>
    </source>
</evidence>
<dbReference type="Proteomes" id="UP000006753">
    <property type="component" value="Unassembled WGS sequence"/>
</dbReference>
<organism evidence="2 3">
    <name type="scientific">Marssonina brunnea f. sp. multigermtubi (strain MB_m1)</name>
    <name type="common">Marssonina leaf spot fungus</name>
    <dbReference type="NCBI Taxonomy" id="1072389"/>
    <lineage>
        <taxon>Eukaryota</taxon>
        <taxon>Fungi</taxon>
        <taxon>Dikarya</taxon>
        <taxon>Ascomycota</taxon>
        <taxon>Pezizomycotina</taxon>
        <taxon>Leotiomycetes</taxon>
        <taxon>Helotiales</taxon>
        <taxon>Drepanopezizaceae</taxon>
        <taxon>Drepanopeziza</taxon>
    </lineage>
</organism>
<feature type="region of interest" description="Disordered" evidence="1">
    <location>
        <begin position="62"/>
        <end position="199"/>
    </location>
</feature>
<evidence type="ECO:0000256" key="1">
    <source>
        <dbReference type="SAM" id="MobiDB-lite"/>
    </source>
</evidence>
<evidence type="ECO:0000313" key="3">
    <source>
        <dbReference type="Proteomes" id="UP000006753"/>
    </source>
</evidence>
<reference evidence="2 3" key="1">
    <citation type="journal article" date="2012" name="BMC Genomics">
        <title>Sequencing the genome of Marssonina brunnea reveals fungus-poplar co-evolution.</title>
        <authorList>
            <person name="Zhu S."/>
            <person name="Cao Y.-Z."/>
            <person name="Jiang C."/>
            <person name="Tan B.-Y."/>
            <person name="Wang Z."/>
            <person name="Feng S."/>
            <person name="Zhang L."/>
            <person name="Su X.-H."/>
            <person name="Brejova B."/>
            <person name="Vinar T."/>
            <person name="Xu M."/>
            <person name="Wang M.-X."/>
            <person name="Zhang S.-G."/>
            <person name="Huang M.-R."/>
            <person name="Wu R."/>
            <person name="Zhou Y."/>
        </authorList>
    </citation>
    <scope>NUCLEOTIDE SEQUENCE [LARGE SCALE GENOMIC DNA]</scope>
    <source>
        <strain evidence="2 3">MB_m1</strain>
    </source>
</reference>
<proteinExistence type="predicted"/>
<dbReference type="EMBL" id="JH921451">
    <property type="protein sequence ID" value="EKD13237.1"/>
    <property type="molecule type" value="Genomic_DNA"/>
</dbReference>